<feature type="region of interest" description="Disordered" evidence="7">
    <location>
        <begin position="610"/>
        <end position="648"/>
    </location>
</feature>
<dbReference type="PROSITE" id="PS00344">
    <property type="entry name" value="GATA_ZN_FINGER_1"/>
    <property type="match status" value="1"/>
</dbReference>
<keyword evidence="3 6" id="KW-0863">Zinc-finger</keyword>
<accession>A0A1R1PYV0</accession>
<dbReference type="PROSITE" id="PS50114">
    <property type="entry name" value="GATA_ZN_FINGER_2"/>
    <property type="match status" value="1"/>
</dbReference>
<evidence type="ECO:0000256" key="2">
    <source>
        <dbReference type="ARBA" id="ARBA00022723"/>
    </source>
</evidence>
<dbReference type="FunFam" id="3.30.50.10:FF:000007">
    <property type="entry name" value="Nitrogen regulatory AreA, N-terminal"/>
    <property type="match status" value="1"/>
</dbReference>
<dbReference type="OrthoDB" id="515401at2759"/>
<feature type="region of interest" description="Disordered" evidence="7">
    <location>
        <begin position="545"/>
        <end position="571"/>
    </location>
</feature>
<dbReference type="PRINTS" id="PR00619">
    <property type="entry name" value="GATAZNFINGER"/>
</dbReference>
<dbReference type="GO" id="GO:0008270">
    <property type="term" value="F:zinc ion binding"/>
    <property type="evidence" value="ECO:0007669"/>
    <property type="project" value="UniProtKB-KW"/>
</dbReference>
<feature type="region of interest" description="Disordered" evidence="7">
    <location>
        <begin position="357"/>
        <end position="378"/>
    </location>
</feature>
<feature type="compositionally biased region" description="Polar residues" evidence="7">
    <location>
        <begin position="812"/>
        <end position="821"/>
    </location>
</feature>
<dbReference type="EMBL" id="LSSK01000017">
    <property type="protein sequence ID" value="OMH86104.1"/>
    <property type="molecule type" value="Genomic_DNA"/>
</dbReference>
<dbReference type="GO" id="GO:0000122">
    <property type="term" value="P:negative regulation of transcription by RNA polymerase II"/>
    <property type="evidence" value="ECO:0007669"/>
    <property type="project" value="TreeGrafter"/>
</dbReference>
<feature type="compositionally biased region" description="Low complexity" evidence="7">
    <location>
        <begin position="625"/>
        <end position="643"/>
    </location>
</feature>
<feature type="compositionally biased region" description="Low complexity" evidence="7">
    <location>
        <begin position="1033"/>
        <end position="1052"/>
    </location>
</feature>
<keyword evidence="4" id="KW-0862">Zinc</keyword>
<feature type="compositionally biased region" description="Low complexity" evidence="7">
    <location>
        <begin position="1243"/>
        <end position="1255"/>
    </location>
</feature>
<dbReference type="GO" id="GO:0000978">
    <property type="term" value="F:RNA polymerase II cis-regulatory region sequence-specific DNA binding"/>
    <property type="evidence" value="ECO:0007669"/>
    <property type="project" value="TreeGrafter"/>
</dbReference>
<evidence type="ECO:0000313" key="9">
    <source>
        <dbReference type="EMBL" id="OMH86104.1"/>
    </source>
</evidence>
<feature type="compositionally biased region" description="Low complexity" evidence="7">
    <location>
        <begin position="1131"/>
        <end position="1169"/>
    </location>
</feature>
<evidence type="ECO:0000256" key="1">
    <source>
        <dbReference type="ARBA" id="ARBA00004123"/>
    </source>
</evidence>
<dbReference type="CDD" id="cd00202">
    <property type="entry name" value="ZnF_GATA"/>
    <property type="match status" value="1"/>
</dbReference>
<dbReference type="InterPro" id="IPR013088">
    <property type="entry name" value="Znf_NHR/GATA"/>
</dbReference>
<evidence type="ECO:0000313" key="10">
    <source>
        <dbReference type="Proteomes" id="UP000188320"/>
    </source>
</evidence>
<feature type="region of interest" description="Disordered" evidence="7">
    <location>
        <begin position="1"/>
        <end position="31"/>
    </location>
</feature>
<feature type="domain" description="GATA-type" evidence="8">
    <location>
        <begin position="913"/>
        <end position="966"/>
    </location>
</feature>
<dbReference type="Gene3D" id="3.30.50.10">
    <property type="entry name" value="Erythroid Transcription Factor GATA-1, subunit A"/>
    <property type="match status" value="1"/>
</dbReference>
<dbReference type="PANTHER" id="PTHR10071">
    <property type="entry name" value="TRANSCRIPTION FACTOR GATA FAMILY MEMBER"/>
    <property type="match status" value="1"/>
</dbReference>
<evidence type="ECO:0000256" key="3">
    <source>
        <dbReference type="ARBA" id="ARBA00022771"/>
    </source>
</evidence>
<keyword evidence="2" id="KW-0479">Metal-binding</keyword>
<dbReference type="GO" id="GO:0005634">
    <property type="term" value="C:nucleus"/>
    <property type="evidence" value="ECO:0007669"/>
    <property type="project" value="UniProtKB-SubCell"/>
</dbReference>
<keyword evidence="10" id="KW-1185">Reference proteome</keyword>
<keyword evidence="5" id="KW-0539">Nucleus</keyword>
<dbReference type="PANTHER" id="PTHR10071:SF281">
    <property type="entry name" value="BOX A-BINDING FACTOR-RELATED"/>
    <property type="match status" value="1"/>
</dbReference>
<evidence type="ECO:0000256" key="7">
    <source>
        <dbReference type="SAM" id="MobiDB-lite"/>
    </source>
</evidence>
<comment type="subcellular location">
    <subcellularLocation>
        <location evidence="1">Nucleus</location>
    </subcellularLocation>
</comment>
<dbReference type="Pfam" id="PF00320">
    <property type="entry name" value="GATA"/>
    <property type="match status" value="1"/>
</dbReference>
<feature type="region of interest" description="Disordered" evidence="7">
    <location>
        <begin position="1241"/>
        <end position="1268"/>
    </location>
</feature>
<evidence type="ECO:0000256" key="5">
    <source>
        <dbReference type="ARBA" id="ARBA00023242"/>
    </source>
</evidence>
<dbReference type="AlphaFoldDB" id="A0A1R1PYV0"/>
<evidence type="ECO:0000256" key="4">
    <source>
        <dbReference type="ARBA" id="ARBA00022833"/>
    </source>
</evidence>
<proteinExistence type="predicted"/>
<reference evidence="10" key="1">
    <citation type="submission" date="2017-01" db="EMBL/GenBank/DDBJ databases">
        <authorList>
            <person name="Wang Y."/>
            <person name="White M."/>
            <person name="Kvist S."/>
            <person name="Moncalvo J.-M."/>
        </authorList>
    </citation>
    <scope>NUCLEOTIDE SEQUENCE [LARGE SCALE GENOMIC DNA]</scope>
    <source>
        <strain evidence="10">COL-18-3</strain>
    </source>
</reference>
<comment type="caution">
    <text evidence="9">The sequence shown here is derived from an EMBL/GenBank/DDBJ whole genome shotgun (WGS) entry which is preliminary data.</text>
</comment>
<evidence type="ECO:0000256" key="6">
    <source>
        <dbReference type="PROSITE-ProRule" id="PRU00094"/>
    </source>
</evidence>
<organism evidence="9 10">
    <name type="scientific">Zancudomyces culisetae</name>
    <name type="common">Gut fungus</name>
    <name type="synonym">Smittium culisetae</name>
    <dbReference type="NCBI Taxonomy" id="1213189"/>
    <lineage>
        <taxon>Eukaryota</taxon>
        <taxon>Fungi</taxon>
        <taxon>Fungi incertae sedis</taxon>
        <taxon>Zoopagomycota</taxon>
        <taxon>Kickxellomycotina</taxon>
        <taxon>Harpellomycetes</taxon>
        <taxon>Harpellales</taxon>
        <taxon>Legeriomycetaceae</taxon>
        <taxon>Zancudomyces</taxon>
    </lineage>
</organism>
<dbReference type="SMART" id="SM00401">
    <property type="entry name" value="ZnF_GATA"/>
    <property type="match status" value="1"/>
</dbReference>
<sequence>MSTRTVEMETANISALPRHSNDGSSETNGGLSDVTYDGYGMKQNPAKFTPVFGGYSHEMYSNVFEKEVDAISSNMSLFNNDNSEIHSVYSDSISRFTNSDDKENGNSNTRNKIDRVDHTEQKAHLNETKMNRIVDSGMDNIITNPANYIDLANVHRRMKNSGAENANGIGYSMNTLDHTNISNLTRDTDISLQVFNRLNSHGPVINIGSRISNTDDGSRKNQDGRSTIDYDSSDASTFASNQNMSASSGGASKEMGVGVGIGDPLNNSLLDISSLLDVIRKLKSESDAVKGKTANSEFYFDDFGYSDGSIYAPENAFMLSEPGNVRHIKMILDPQKGQNVFTPNEHKKCALKRKDRENNGILESEGDTKGYPSTDAGPHDTNFPINEEIGRIFYLDPSNAAALGKTYFSDEAFTRFLDTQLQAERGSLREMHEKEFSGSSDQLNAMANIQNGRNTSQETLVVNDNNGELSLHSGGIKWSQNAFLDANSVFQGKESVKEKPQVKFHVDHGKEGESSLLSANATYYRPGDSLRNEIFEILQGNNTEIESSKSQTPLNKSIQNHPQPDNLNMHVNENQSTRKNTTSETGSIDSPKATLKNTIASFATTTTTNLQEKTAGATESIQMPSFRSSSKGGKSKNRNSVNSFISPKGSNDPFLIADPILSSFYSALGVTTAKDYLDSSSSTASATRNRQLNSEIEGESTNAFKENKASDPLFTNRTTISGTPTNFAATDVSFSFIKDNLRHSSSVGQVSNSQQNSFIKCLEIMKTHKMSEQLSDIAFGSDKYSINKNISGVATALPTRDSANHSLGGGSSTFQSSNISTKESHEHTSSRQLDFGTDKNNVDFIYGMVESKEGVFETHNNANNNNDIVNNTNSINTNHVNIKNSNTSNTNTSSNSSIGFNNTDEKRDENTSSEVKITCTNCKAWKTPLWRRDPKGNPLCNACGLFFKLHGVMRPLTLKTNVIKRRNRNSKKIKLENIFSSARPHLSDINNHNLAPAATSTLVGSNNLEMNFVTALKSKIPTILPKPSETTEFRPSFSLSHSSHSLVSENPSQRSENTADSSPGNSQILKHYSSDEFDDSTIPTKRVKTDNTPIGKLISQSLSGSISNQKSSISTSDGLTLPSEEFHPEKTSLSNGSKGKSSSAKPKMPSKFTSNSVISSTSSTSTKITTIRENGAQGSLGNASTLVRVKDNKSSIAAHILKSILKSSSDAYSSNGLGKKNRIVTESNFKVNSVKLIHKEKPTPNTLSLSSLLNNKDGGLEKTAESKP</sequence>
<feature type="region of interest" description="Disordered" evidence="7">
    <location>
        <begin position="208"/>
        <end position="251"/>
    </location>
</feature>
<feature type="compositionally biased region" description="Basic and acidic residues" evidence="7">
    <location>
        <begin position="1258"/>
        <end position="1268"/>
    </location>
</feature>
<dbReference type="InterPro" id="IPR039355">
    <property type="entry name" value="Transcription_factor_GATA"/>
</dbReference>
<dbReference type="InterPro" id="IPR000679">
    <property type="entry name" value="Znf_GATA"/>
</dbReference>
<feature type="compositionally biased region" description="Polar residues" evidence="7">
    <location>
        <begin position="1053"/>
        <end position="1068"/>
    </location>
</feature>
<feature type="region of interest" description="Disordered" evidence="7">
    <location>
        <begin position="801"/>
        <end position="834"/>
    </location>
</feature>
<dbReference type="SUPFAM" id="SSF57716">
    <property type="entry name" value="Glucocorticoid receptor-like (DNA-binding domain)"/>
    <property type="match status" value="1"/>
</dbReference>
<gene>
    <name evidence="9" type="ORF">AX774_g333</name>
</gene>
<feature type="compositionally biased region" description="Polar residues" evidence="7">
    <location>
        <begin position="229"/>
        <end position="250"/>
    </location>
</feature>
<dbReference type="GO" id="GO:0000981">
    <property type="term" value="F:DNA-binding transcription factor activity, RNA polymerase II-specific"/>
    <property type="evidence" value="ECO:0007669"/>
    <property type="project" value="TreeGrafter"/>
</dbReference>
<feature type="compositionally biased region" description="Polar residues" evidence="7">
    <location>
        <begin position="610"/>
        <end position="623"/>
    </location>
</feature>
<feature type="compositionally biased region" description="Low complexity" evidence="7">
    <location>
        <begin position="884"/>
        <end position="897"/>
    </location>
</feature>
<feature type="region of interest" description="Disordered" evidence="7">
    <location>
        <begin position="884"/>
        <end position="911"/>
    </location>
</feature>
<dbReference type="Proteomes" id="UP000188320">
    <property type="component" value="Unassembled WGS sequence"/>
</dbReference>
<evidence type="ECO:0000259" key="8">
    <source>
        <dbReference type="PROSITE" id="PS50114"/>
    </source>
</evidence>
<protein>
    <submittedName>
        <fullName evidence="9">Nitrogen regulatory protein NUT1</fullName>
    </submittedName>
</protein>
<feature type="compositionally biased region" description="Basic and acidic residues" evidence="7">
    <location>
        <begin position="216"/>
        <end position="228"/>
    </location>
</feature>
<feature type="compositionally biased region" description="Low complexity" evidence="7">
    <location>
        <begin position="1094"/>
        <end position="1116"/>
    </location>
</feature>
<feature type="region of interest" description="Disordered" evidence="7">
    <location>
        <begin position="1025"/>
        <end position="1169"/>
    </location>
</feature>
<name>A0A1R1PYV0_ZANCU</name>
<dbReference type="GO" id="GO:0045944">
    <property type="term" value="P:positive regulation of transcription by RNA polymerase II"/>
    <property type="evidence" value="ECO:0007669"/>
    <property type="project" value="TreeGrafter"/>
</dbReference>